<protein>
    <submittedName>
        <fullName evidence="4">GNAT superfamily N-acetyltransferase</fullName>
    </submittedName>
</protein>
<dbReference type="RefSeq" id="WP_210057716.1">
    <property type="nucleotide sequence ID" value="NZ_JAGIOB010000001.1"/>
</dbReference>
<dbReference type="PANTHER" id="PTHR43877:SF2">
    <property type="entry name" value="AMINOALKYLPHOSPHONATE N-ACETYLTRANSFERASE-RELATED"/>
    <property type="match status" value="1"/>
</dbReference>
<dbReference type="InterPro" id="IPR016181">
    <property type="entry name" value="Acyl_CoA_acyltransferase"/>
</dbReference>
<dbReference type="PROSITE" id="PS51186">
    <property type="entry name" value="GNAT"/>
    <property type="match status" value="1"/>
</dbReference>
<organism evidence="4 5">
    <name type="scientific">Microlunatus capsulatus</name>
    <dbReference type="NCBI Taxonomy" id="99117"/>
    <lineage>
        <taxon>Bacteria</taxon>
        <taxon>Bacillati</taxon>
        <taxon>Actinomycetota</taxon>
        <taxon>Actinomycetes</taxon>
        <taxon>Propionibacteriales</taxon>
        <taxon>Propionibacteriaceae</taxon>
        <taxon>Microlunatus</taxon>
    </lineage>
</organism>
<dbReference type="Proteomes" id="UP000758168">
    <property type="component" value="Unassembled WGS sequence"/>
</dbReference>
<dbReference type="InterPro" id="IPR000182">
    <property type="entry name" value="GNAT_dom"/>
</dbReference>
<dbReference type="CDD" id="cd04301">
    <property type="entry name" value="NAT_SF"/>
    <property type="match status" value="1"/>
</dbReference>
<gene>
    <name evidence="4" type="ORF">JOF54_003237</name>
</gene>
<dbReference type="InterPro" id="IPR050832">
    <property type="entry name" value="Bact_Acetyltransf"/>
</dbReference>
<dbReference type="Pfam" id="PF00583">
    <property type="entry name" value="Acetyltransf_1"/>
    <property type="match status" value="1"/>
</dbReference>
<dbReference type="Gene3D" id="3.40.630.30">
    <property type="match status" value="1"/>
</dbReference>
<evidence type="ECO:0000259" key="3">
    <source>
        <dbReference type="PROSITE" id="PS51186"/>
    </source>
</evidence>
<comment type="caution">
    <text evidence="4">The sequence shown here is derived from an EMBL/GenBank/DDBJ whole genome shotgun (WGS) entry which is preliminary data.</text>
</comment>
<reference evidence="4 5" key="1">
    <citation type="submission" date="2021-03" db="EMBL/GenBank/DDBJ databases">
        <title>Sequencing the genomes of 1000 actinobacteria strains.</title>
        <authorList>
            <person name="Klenk H.-P."/>
        </authorList>
    </citation>
    <scope>NUCLEOTIDE SEQUENCE [LARGE SCALE GENOMIC DNA]</scope>
    <source>
        <strain evidence="4 5">DSM 12936</strain>
    </source>
</reference>
<dbReference type="EMBL" id="JAGIOB010000001">
    <property type="protein sequence ID" value="MBP2418315.1"/>
    <property type="molecule type" value="Genomic_DNA"/>
</dbReference>
<name>A0ABS4ZB89_9ACTN</name>
<sequence length="169" mass="18073">MLIRPRTEADVVACVALMRRTHEADGYPRYWRDDPAAFLRGAAEEAAWVAEDDDGTVLGHVGLHAAAGDPTLPAARRATGLPPDRLAVVARLLVSPGARRRGVGRALLARVTAQAHADGRRPVLDVLPEDAGPVGLYEAAGWRRLEPLTLAVEGHPDLHLQVYLGPPPA</sequence>
<keyword evidence="1" id="KW-0808">Transferase</keyword>
<keyword evidence="2" id="KW-0012">Acyltransferase</keyword>
<proteinExistence type="predicted"/>
<evidence type="ECO:0000256" key="1">
    <source>
        <dbReference type="ARBA" id="ARBA00022679"/>
    </source>
</evidence>
<dbReference type="PANTHER" id="PTHR43877">
    <property type="entry name" value="AMINOALKYLPHOSPHONATE N-ACETYLTRANSFERASE-RELATED-RELATED"/>
    <property type="match status" value="1"/>
</dbReference>
<evidence type="ECO:0000256" key="2">
    <source>
        <dbReference type="ARBA" id="ARBA00023315"/>
    </source>
</evidence>
<evidence type="ECO:0000313" key="5">
    <source>
        <dbReference type="Proteomes" id="UP000758168"/>
    </source>
</evidence>
<accession>A0ABS4ZB89</accession>
<dbReference type="SUPFAM" id="SSF55729">
    <property type="entry name" value="Acyl-CoA N-acyltransferases (Nat)"/>
    <property type="match status" value="1"/>
</dbReference>
<evidence type="ECO:0000313" key="4">
    <source>
        <dbReference type="EMBL" id="MBP2418315.1"/>
    </source>
</evidence>
<feature type="domain" description="N-acetyltransferase" evidence="3">
    <location>
        <begin position="1"/>
        <end position="165"/>
    </location>
</feature>
<keyword evidence="5" id="KW-1185">Reference proteome</keyword>